<dbReference type="InterPro" id="IPR025736">
    <property type="entry name" value="PucR_C-HTH_dom"/>
</dbReference>
<organism evidence="3 4">
    <name type="scientific">Methylibium petroleiphilum (strain ATCC BAA-1232 / LMG 22953 / PM1)</name>
    <dbReference type="NCBI Taxonomy" id="420662"/>
    <lineage>
        <taxon>Bacteria</taxon>
        <taxon>Pseudomonadati</taxon>
        <taxon>Pseudomonadota</taxon>
        <taxon>Betaproteobacteria</taxon>
        <taxon>Burkholderiales</taxon>
        <taxon>Sphaerotilaceae</taxon>
        <taxon>Methylibium</taxon>
    </lineage>
</organism>
<dbReference type="Pfam" id="PF13556">
    <property type="entry name" value="HTH_30"/>
    <property type="match status" value="1"/>
</dbReference>
<dbReference type="Pfam" id="PF01590">
    <property type="entry name" value="GAF"/>
    <property type="match status" value="1"/>
</dbReference>
<protein>
    <submittedName>
        <fullName evidence="3">Transcriptional regulator, CdaR family</fullName>
    </submittedName>
</protein>
<evidence type="ECO:0000313" key="4">
    <source>
        <dbReference type="Proteomes" id="UP000000366"/>
    </source>
</evidence>
<dbReference type="HOGENOM" id="CLU_424416_0_0_4"/>
<keyword evidence="3" id="KW-0614">Plasmid</keyword>
<dbReference type="EMBL" id="CP000556">
    <property type="protein sequence ID" value="ABM97306.1"/>
    <property type="molecule type" value="Genomic_DNA"/>
</dbReference>
<keyword evidence="4" id="KW-1185">Reference proteome</keyword>
<comment type="similarity">
    <text evidence="1">Belongs to the CdaR family.</text>
</comment>
<feature type="domain" description="GAF" evidence="2">
    <location>
        <begin position="74"/>
        <end position="221"/>
    </location>
</feature>
<evidence type="ECO:0000259" key="2">
    <source>
        <dbReference type="SMART" id="SM00065"/>
    </source>
</evidence>
<dbReference type="PANTHER" id="PTHR33744:SF7">
    <property type="entry name" value="PUCR FAMILY TRANSCRIPTIONAL REGULATOR"/>
    <property type="match status" value="1"/>
</dbReference>
<dbReference type="eggNOG" id="COG3835">
    <property type="taxonomic scope" value="Bacteria"/>
</dbReference>
<dbReference type="AlphaFoldDB" id="A2SP17"/>
<gene>
    <name evidence="3" type="ordered locus">Mpe_B0536</name>
</gene>
<dbReference type="SMART" id="SM00065">
    <property type="entry name" value="GAF"/>
    <property type="match status" value="1"/>
</dbReference>
<evidence type="ECO:0000256" key="1">
    <source>
        <dbReference type="ARBA" id="ARBA00006754"/>
    </source>
</evidence>
<dbReference type="Proteomes" id="UP000000366">
    <property type="component" value="Plasmid RPME01"/>
</dbReference>
<reference evidence="3 4" key="1">
    <citation type="journal article" date="2007" name="J. Bacteriol.">
        <title>Whole-genome analysis of the methyl tert-butyl ether-degrading beta-proteobacterium Methylibium petroleiphilum PM1.</title>
        <authorList>
            <person name="Kane S.R."/>
            <person name="Chakicherla A.Y."/>
            <person name="Chain P.S.G."/>
            <person name="Schmidt R."/>
            <person name="Shin M.W."/>
            <person name="Legler T.C."/>
            <person name="Scow K.M."/>
            <person name="Larimer F.W."/>
            <person name="Lucas S.M."/>
            <person name="Richardson P.M."/>
            <person name="Hristova K.R."/>
        </authorList>
    </citation>
    <scope>NUCLEOTIDE SEQUENCE [LARGE SCALE GENOMIC DNA]</scope>
    <source>
        <strain evidence="4">ATCC BAA-1232 / LMG 22953 / PM1</strain>
        <plasmid evidence="3 4">RPME01</plasmid>
    </source>
</reference>
<sequence length="659" mass="71925">MLPGIGTFVPVKPGMGVLADCQLVDADRAQVLRCLAIGFELALTAANQYRVTRDAMDEIDSLQQVARRILSASELDEVLFSISRETARLLGADIGGVFLRDGDELVMRSCVGNDTLDIDRLRMKRGQGLAGRVLETGRPCKVDDYLASDQVSRDYFWLVRDEQIRCAVGAPLLAREGVIGVLEVWRRRDVPFTDQDEKRVAALANLTAIAVQNARLYESQKASVQQLIQTNESLRQQHEVVRVSAQLQDDVIGALLDGGGVTAIARIVARHAGVEVAILGTDLGVMAAYPAQVSNGDWLERVETAVRQFPGYANNTSVTSRERDGWLSLRPIVAGGDRIGWVCMRSNSEPAEMQEAASRQGAVASALYCLEQRAASVARASALGALMWDLLEGTPPVRQSALERLTEFHIDLRGPHRVVHCTIEGLAETARGEGWNMDTVQRKQRDVRDAIERALSAAGLKLASSRGDLIVAIIPALDAAQVTRQLKSLNEEILARDKVRTFWGVSAPFDSPSQLSNANQEAKCAALAVGKLGTAQSPVVIHEHLGVLTLLLNGGGIAEGHDLRKYVDRMLGPMLKYDSAHHGVLAKTIRSYLDNDCSLKLTALQLFVHEKTVRYRLAQFEELTGVDLRRHRERMSVDLALLMHDFATRSAGVAGKGAG</sequence>
<dbReference type="InterPro" id="IPR003018">
    <property type="entry name" value="GAF"/>
</dbReference>
<accession>A2SP17</accession>
<dbReference type="Pfam" id="PF17853">
    <property type="entry name" value="GGDEF_2"/>
    <property type="match status" value="1"/>
</dbReference>
<dbReference type="eggNOG" id="COG2203">
    <property type="taxonomic scope" value="Bacteria"/>
</dbReference>
<dbReference type="InterPro" id="IPR051448">
    <property type="entry name" value="CdaR-like_regulators"/>
</dbReference>
<dbReference type="Gene3D" id="1.10.10.2840">
    <property type="entry name" value="PucR C-terminal helix-turn-helix domain"/>
    <property type="match status" value="1"/>
</dbReference>
<evidence type="ECO:0000313" key="3">
    <source>
        <dbReference type="EMBL" id="ABM97306.1"/>
    </source>
</evidence>
<geneLocation type="plasmid" evidence="3 4">
    <name>RPME01</name>
</geneLocation>
<dbReference type="PANTHER" id="PTHR33744">
    <property type="entry name" value="CARBOHYDRATE DIACID REGULATOR"/>
    <property type="match status" value="1"/>
</dbReference>
<dbReference type="InterPro" id="IPR041522">
    <property type="entry name" value="CdaR_GGDEF"/>
</dbReference>
<dbReference type="InterPro" id="IPR042070">
    <property type="entry name" value="PucR_C-HTH_sf"/>
</dbReference>
<dbReference type="KEGG" id="mpt:Mpe_B0536"/>
<proteinExistence type="inferred from homology"/>
<name>A2SP17_METPP</name>
<dbReference type="Gene3D" id="3.30.450.40">
    <property type="match status" value="1"/>
</dbReference>
<dbReference type="InterPro" id="IPR029016">
    <property type="entry name" value="GAF-like_dom_sf"/>
</dbReference>
<dbReference type="SUPFAM" id="SSF55781">
    <property type="entry name" value="GAF domain-like"/>
    <property type="match status" value="1"/>
</dbReference>